<proteinExistence type="predicted"/>
<reference evidence="1" key="1">
    <citation type="journal article" date="2015" name="Nature">
        <title>Complex archaea that bridge the gap between prokaryotes and eukaryotes.</title>
        <authorList>
            <person name="Spang A."/>
            <person name="Saw J.H."/>
            <person name="Jorgensen S.L."/>
            <person name="Zaremba-Niedzwiedzka K."/>
            <person name="Martijn J."/>
            <person name="Lind A.E."/>
            <person name="van Eijk R."/>
            <person name="Schleper C."/>
            <person name="Guy L."/>
            <person name="Ettema T.J."/>
        </authorList>
    </citation>
    <scope>NUCLEOTIDE SEQUENCE</scope>
</reference>
<protein>
    <submittedName>
        <fullName evidence="1">Uncharacterized protein</fullName>
    </submittedName>
</protein>
<organism evidence="1">
    <name type="scientific">marine sediment metagenome</name>
    <dbReference type="NCBI Taxonomy" id="412755"/>
    <lineage>
        <taxon>unclassified sequences</taxon>
        <taxon>metagenomes</taxon>
        <taxon>ecological metagenomes</taxon>
    </lineage>
</organism>
<comment type="caution">
    <text evidence="1">The sequence shown here is derived from an EMBL/GenBank/DDBJ whole genome shotgun (WGS) entry which is preliminary data.</text>
</comment>
<feature type="non-terminal residue" evidence="1">
    <location>
        <position position="35"/>
    </location>
</feature>
<dbReference type="EMBL" id="LAZR01061797">
    <property type="protein sequence ID" value="KKK62853.1"/>
    <property type="molecule type" value="Genomic_DNA"/>
</dbReference>
<name>A0A0F8X1T0_9ZZZZ</name>
<sequence>MATVTAADDLDSWADAMGFAMGIPLIKAESMLNLA</sequence>
<gene>
    <name evidence="1" type="ORF">LCGC14_3000170</name>
</gene>
<dbReference type="AlphaFoldDB" id="A0A0F8X1T0"/>
<accession>A0A0F8X1T0</accession>
<evidence type="ECO:0000313" key="1">
    <source>
        <dbReference type="EMBL" id="KKK62853.1"/>
    </source>
</evidence>